<feature type="domain" description="Exonuclease" evidence="2">
    <location>
        <begin position="274"/>
        <end position="440"/>
    </location>
</feature>
<evidence type="ECO:0000313" key="5">
    <source>
        <dbReference type="Proteomes" id="UP000307517"/>
    </source>
</evidence>
<feature type="region of interest" description="Disordered" evidence="1">
    <location>
        <begin position="1"/>
        <end position="26"/>
    </location>
</feature>
<sequence length="471" mass="52896">MVQSRPHRKPSHSPRQARRQLNHLLRDPIIKPRNAAEVRTRLNELMAVLQHRTPTAKQPATVNQVSPRGDVSFDLARWFPEGGRLRYMLRPRSAILPVKFKLKDFGNHRKSLALQLAAAVSAAAKRLDRLDRQRQLFAFMRPFRDWVHLLALGLTNWAENGQVAFALPDINGVYVTTAPASDAAIWLARLFDITLGTADQSLVSLQHQRQVQADQLMARLAAKFAREEMPLVQAAQRRAAKSLQLNPTLVTELASDQPALTTHRDVIDRLAHGDYVVIDTEFVADRNQLDLTEISLLRIRQHQIDQTFDIFTQLPAGHHVMPFSVKITGITDDLLEKYGQPLPLVKTALQQLLQHELVVGFALSNDLRAIESGLAIKVAPLQAFDAAVLARKTFGIGKKHTPSLQHYKEALGIDLPSHTALSDAKTTMALLEHLIWQGHPLITRDIGFSQRPPEHANNPEPDQKPDSYNKD</sequence>
<dbReference type="InterPro" id="IPR012337">
    <property type="entry name" value="RNaseH-like_sf"/>
</dbReference>
<proteinExistence type="predicted"/>
<dbReference type="SUPFAM" id="SSF53098">
    <property type="entry name" value="Ribonuclease H-like"/>
    <property type="match status" value="1"/>
</dbReference>
<dbReference type="Proteomes" id="UP000307517">
    <property type="component" value="Unassembled WGS sequence"/>
</dbReference>
<comment type="caution">
    <text evidence="3">The sequence shown here is derived from an EMBL/GenBank/DDBJ whole genome shotgun (WGS) entry which is preliminary data.</text>
</comment>
<evidence type="ECO:0000259" key="2">
    <source>
        <dbReference type="SMART" id="SM00479"/>
    </source>
</evidence>
<dbReference type="RefSeq" id="WP_005691634.1">
    <property type="nucleotide sequence ID" value="NZ_CABFNI010000015.1"/>
</dbReference>
<organism evidence="3 6">
    <name type="scientific">Lacticaseibacillus rhamnosus</name>
    <name type="common">Lactobacillus rhamnosus</name>
    <dbReference type="NCBI Taxonomy" id="47715"/>
    <lineage>
        <taxon>Bacteria</taxon>
        <taxon>Bacillati</taxon>
        <taxon>Bacillota</taxon>
        <taxon>Bacilli</taxon>
        <taxon>Lactobacillales</taxon>
        <taxon>Lactobacillaceae</taxon>
        <taxon>Lacticaseibacillus</taxon>
    </lineage>
</organism>
<feature type="region of interest" description="Disordered" evidence="1">
    <location>
        <begin position="446"/>
        <end position="471"/>
    </location>
</feature>
<dbReference type="SMART" id="SM00479">
    <property type="entry name" value="EXOIII"/>
    <property type="match status" value="1"/>
</dbReference>
<dbReference type="Proteomes" id="UP000552935">
    <property type="component" value="Unassembled WGS sequence"/>
</dbReference>
<feature type="compositionally biased region" description="Basic and acidic residues" evidence="1">
    <location>
        <begin position="461"/>
        <end position="471"/>
    </location>
</feature>
<feature type="compositionally biased region" description="Basic residues" evidence="1">
    <location>
        <begin position="1"/>
        <end position="21"/>
    </location>
</feature>
<dbReference type="EMBL" id="SSHM01000001">
    <property type="protein sequence ID" value="THC81134.1"/>
    <property type="molecule type" value="Genomic_DNA"/>
</dbReference>
<dbReference type="Gene3D" id="3.30.420.10">
    <property type="entry name" value="Ribonuclease H-like superfamily/Ribonuclease H"/>
    <property type="match status" value="1"/>
</dbReference>
<accession>A0A508YYR7</accession>
<dbReference type="EMBL" id="JACCKI010000003">
    <property type="protein sequence ID" value="NZA04694.1"/>
    <property type="molecule type" value="Genomic_DNA"/>
</dbReference>
<protein>
    <submittedName>
        <fullName evidence="3">DNA polymerase III subunit epsilon</fullName>
    </submittedName>
</protein>
<dbReference type="Pfam" id="PF00929">
    <property type="entry name" value="RNase_T"/>
    <property type="match status" value="1"/>
</dbReference>
<gene>
    <name evidence="4" type="ORF">E6L36_12645</name>
    <name evidence="3" type="ORF">H0N82_06140</name>
</gene>
<evidence type="ECO:0000256" key="1">
    <source>
        <dbReference type="SAM" id="MobiDB-lite"/>
    </source>
</evidence>
<reference evidence="4 5" key="1">
    <citation type="submission" date="2019-04" db="EMBL/GenBank/DDBJ databases">
        <title>Genome Announcement to Ensure Probiotic Safety of Lactobacillus rhamnosus UBLR-58.</title>
        <authorList>
            <person name="Sulthana A."/>
            <person name="Lakshmi S.G."/>
            <person name="Madempudi R.S."/>
        </authorList>
    </citation>
    <scope>NUCLEOTIDE SEQUENCE [LARGE SCALE GENOMIC DNA]</scope>
    <source>
        <strain evidence="4 5">UBLR-58</strain>
    </source>
</reference>
<reference evidence="3 6" key="2">
    <citation type="submission" date="2020-07" db="EMBL/GenBank/DDBJ databases">
        <title>Organ Donor 1.</title>
        <authorList>
            <person name="Marsh A.J."/>
            <person name="Azcarate-Peril M.A."/>
        </authorList>
    </citation>
    <scope>NUCLEOTIDE SEQUENCE [LARGE SCALE GENOMIC DNA]</scope>
    <source>
        <strain evidence="3 6">AMC0712</strain>
    </source>
</reference>
<name>A0A508YYR7_LACRH</name>
<evidence type="ECO:0000313" key="6">
    <source>
        <dbReference type="Proteomes" id="UP000552935"/>
    </source>
</evidence>
<dbReference type="CDD" id="cd06127">
    <property type="entry name" value="DEDDh"/>
    <property type="match status" value="1"/>
</dbReference>
<evidence type="ECO:0000313" key="4">
    <source>
        <dbReference type="EMBL" id="THC81134.1"/>
    </source>
</evidence>
<evidence type="ECO:0000313" key="3">
    <source>
        <dbReference type="EMBL" id="NZA04694.1"/>
    </source>
</evidence>
<dbReference type="InterPro" id="IPR013520">
    <property type="entry name" value="Ribonucl_H"/>
</dbReference>
<dbReference type="GO" id="GO:0004527">
    <property type="term" value="F:exonuclease activity"/>
    <property type="evidence" value="ECO:0007669"/>
    <property type="project" value="UniProtKB-ARBA"/>
</dbReference>
<dbReference type="GO" id="GO:0003676">
    <property type="term" value="F:nucleic acid binding"/>
    <property type="evidence" value="ECO:0007669"/>
    <property type="project" value="InterPro"/>
</dbReference>
<dbReference type="AlphaFoldDB" id="A0A508YYR7"/>
<dbReference type="InterPro" id="IPR036397">
    <property type="entry name" value="RNaseH_sf"/>
</dbReference>